<accession>A0A2H0X9C3</accession>
<feature type="signal peptide" evidence="1">
    <location>
        <begin position="1"/>
        <end position="28"/>
    </location>
</feature>
<dbReference type="AlphaFoldDB" id="A0A2H0X9C3"/>
<keyword evidence="1" id="KW-0732">Signal</keyword>
<evidence type="ECO:0000313" key="3">
    <source>
        <dbReference type="Proteomes" id="UP000231098"/>
    </source>
</evidence>
<name>A0A2H0X9C3_UNCKA</name>
<gene>
    <name evidence="2" type="ORF">COT51_02385</name>
</gene>
<dbReference type="EMBL" id="PEYV01000039">
    <property type="protein sequence ID" value="PIS21514.1"/>
    <property type="molecule type" value="Genomic_DNA"/>
</dbReference>
<comment type="caution">
    <text evidence="2">The sequence shown here is derived from an EMBL/GenBank/DDBJ whole genome shotgun (WGS) entry which is preliminary data.</text>
</comment>
<sequence length="393" mass="43510">MKKALSLIFAFVLTLTPTLFPSTTPTFAKITPKPNWENKFVSTSGMVDCPNPEIASGNNRFGIVFDEKWDGNYEIYFSLLDQNGNKIGGNLRITNDPGDSRDPVIGFDGRNFGVFWYDSPAGENRGIYFVAISPKGELKIGPLRINDVNADGVHPSVIWNNASNEYGVTWWDGRNGGAYFGRVNRQGKTILETQVSTMPANAYYRPRIGASGKEYAISWEQQVPCPPGNCPEMAFARVSKNGTKIGNDSIITNYGATRIKSIVWNGKEWGLLVGISHYAKLLRISKNGTVIQDPISLGDIMMSQAEMAWNGKNYGISWMDPQWVTAENSLNGEVAFQTFNSLGKPLSDVTRVSNGTGPSWSLSSLIWTGKKFALTWVENLYQPDQEIRFAQGK</sequence>
<evidence type="ECO:0000256" key="1">
    <source>
        <dbReference type="SAM" id="SignalP"/>
    </source>
</evidence>
<feature type="chain" id="PRO_5013796129" evidence="1">
    <location>
        <begin position="29"/>
        <end position="393"/>
    </location>
</feature>
<organism evidence="2 3">
    <name type="scientific">candidate division WWE3 bacterium CG08_land_8_20_14_0_20_41_15</name>
    <dbReference type="NCBI Taxonomy" id="1975086"/>
    <lineage>
        <taxon>Bacteria</taxon>
        <taxon>Katanobacteria</taxon>
    </lineage>
</organism>
<reference evidence="3" key="1">
    <citation type="submission" date="2017-09" db="EMBL/GenBank/DDBJ databases">
        <title>Depth-based differentiation of microbial function through sediment-hosted aquifers and enrichment of novel symbionts in the deep terrestrial subsurface.</title>
        <authorList>
            <person name="Probst A.J."/>
            <person name="Ladd B."/>
            <person name="Jarett J.K."/>
            <person name="Geller-Mcgrath D.E."/>
            <person name="Sieber C.M.K."/>
            <person name="Emerson J.B."/>
            <person name="Anantharaman K."/>
            <person name="Thomas B.C."/>
            <person name="Malmstrom R."/>
            <person name="Stieglmeier M."/>
            <person name="Klingl A."/>
            <person name="Woyke T."/>
            <person name="Ryan C.M."/>
            <person name="Banfield J.F."/>
        </authorList>
    </citation>
    <scope>NUCLEOTIDE SEQUENCE [LARGE SCALE GENOMIC DNA]</scope>
</reference>
<dbReference type="Proteomes" id="UP000231098">
    <property type="component" value="Unassembled WGS sequence"/>
</dbReference>
<protein>
    <submittedName>
        <fullName evidence="2">Uncharacterized protein</fullName>
    </submittedName>
</protein>
<evidence type="ECO:0000313" key="2">
    <source>
        <dbReference type="EMBL" id="PIS21514.1"/>
    </source>
</evidence>
<proteinExistence type="predicted"/>